<sequence>MGFAACYQQCALLYCAHSASLLLHHVDSMQEYSGVGAGSKMKCCSLPLSAGCAASGHVFVSRSVRQQRPTGLPVIRLGQACHFESSIKFGFTFSTPPE</sequence>
<protein>
    <submittedName>
        <fullName evidence="1">Uncharacterized protein</fullName>
    </submittedName>
</protein>
<accession>A0A6A5KRF9</accession>
<proteinExistence type="predicted"/>
<gene>
    <name evidence="1" type="ORF">BDW02DRAFT_244120</name>
</gene>
<dbReference type="EMBL" id="ML975275">
    <property type="protein sequence ID" value="KAF1836263.1"/>
    <property type="molecule type" value="Genomic_DNA"/>
</dbReference>
<evidence type="ECO:0000313" key="1">
    <source>
        <dbReference type="EMBL" id="KAF1836263.1"/>
    </source>
</evidence>
<keyword evidence="2" id="KW-1185">Reference proteome</keyword>
<evidence type="ECO:0000313" key="2">
    <source>
        <dbReference type="Proteomes" id="UP000800040"/>
    </source>
</evidence>
<organism evidence="1 2">
    <name type="scientific">Decorospora gaudefroyi</name>
    <dbReference type="NCBI Taxonomy" id="184978"/>
    <lineage>
        <taxon>Eukaryota</taxon>
        <taxon>Fungi</taxon>
        <taxon>Dikarya</taxon>
        <taxon>Ascomycota</taxon>
        <taxon>Pezizomycotina</taxon>
        <taxon>Dothideomycetes</taxon>
        <taxon>Pleosporomycetidae</taxon>
        <taxon>Pleosporales</taxon>
        <taxon>Pleosporineae</taxon>
        <taxon>Pleosporaceae</taxon>
        <taxon>Decorospora</taxon>
    </lineage>
</organism>
<dbReference type="AlphaFoldDB" id="A0A6A5KRF9"/>
<name>A0A6A5KRF9_9PLEO</name>
<dbReference type="Proteomes" id="UP000800040">
    <property type="component" value="Unassembled WGS sequence"/>
</dbReference>
<reference evidence="1" key="1">
    <citation type="submission" date="2020-01" db="EMBL/GenBank/DDBJ databases">
        <authorList>
            <consortium name="DOE Joint Genome Institute"/>
            <person name="Haridas S."/>
            <person name="Albert R."/>
            <person name="Binder M."/>
            <person name="Bloem J."/>
            <person name="Labutti K."/>
            <person name="Salamov A."/>
            <person name="Andreopoulos B."/>
            <person name="Baker S.E."/>
            <person name="Barry K."/>
            <person name="Bills G."/>
            <person name="Bluhm B.H."/>
            <person name="Cannon C."/>
            <person name="Castanera R."/>
            <person name="Culley D.E."/>
            <person name="Daum C."/>
            <person name="Ezra D."/>
            <person name="Gonzalez J.B."/>
            <person name="Henrissat B."/>
            <person name="Kuo A."/>
            <person name="Liang C."/>
            <person name="Lipzen A."/>
            <person name="Lutzoni F."/>
            <person name="Magnuson J."/>
            <person name="Mondo S."/>
            <person name="Nolan M."/>
            <person name="Ohm R."/>
            <person name="Pangilinan J."/>
            <person name="Park H.-J."/>
            <person name="Ramirez L."/>
            <person name="Alfaro M."/>
            <person name="Sun H."/>
            <person name="Tritt A."/>
            <person name="Yoshinaga Y."/>
            <person name="Zwiers L.-H."/>
            <person name="Turgeon B.G."/>
            <person name="Goodwin S.B."/>
            <person name="Spatafora J.W."/>
            <person name="Crous P.W."/>
            <person name="Grigoriev I.V."/>
        </authorList>
    </citation>
    <scope>NUCLEOTIDE SEQUENCE</scope>
    <source>
        <strain evidence="1">P77</strain>
    </source>
</reference>